<dbReference type="RefSeq" id="WP_143145499.1">
    <property type="nucleotide sequence ID" value="NZ_FRDI01000004.1"/>
</dbReference>
<dbReference type="InterPro" id="IPR003849">
    <property type="entry name" value="Preprotein_translocase_YajC"/>
</dbReference>
<dbReference type="Proteomes" id="UP000186469">
    <property type="component" value="Unassembled WGS sequence"/>
</dbReference>
<evidence type="ECO:0000256" key="2">
    <source>
        <dbReference type="ARBA" id="ARBA00006742"/>
    </source>
</evidence>
<comment type="similarity">
    <text evidence="2">Belongs to the YajC family.</text>
</comment>
<proteinExistence type="inferred from homology"/>
<evidence type="ECO:0000256" key="8">
    <source>
        <dbReference type="ARBA" id="ARBA00022989"/>
    </source>
</evidence>
<evidence type="ECO:0000256" key="1">
    <source>
        <dbReference type="ARBA" id="ARBA00004162"/>
    </source>
</evidence>
<keyword evidence="7" id="KW-0653">Protein transport</keyword>
<dbReference type="AlphaFoldDB" id="A0A1M7SNC0"/>
<evidence type="ECO:0000313" key="12">
    <source>
        <dbReference type="EMBL" id="SHN60002.1"/>
    </source>
</evidence>
<dbReference type="EMBL" id="FRDI01000004">
    <property type="protein sequence ID" value="SHN60002.1"/>
    <property type="molecule type" value="Genomic_DNA"/>
</dbReference>
<reference evidence="12 13" key="1">
    <citation type="submission" date="2016-12" db="EMBL/GenBank/DDBJ databases">
        <authorList>
            <person name="Song W.-J."/>
            <person name="Kurnit D.M."/>
        </authorList>
    </citation>
    <scope>NUCLEOTIDE SEQUENCE [LARGE SCALE GENOMIC DNA]</scope>
    <source>
        <strain evidence="12 13">DSM 11393</strain>
    </source>
</reference>
<evidence type="ECO:0000256" key="4">
    <source>
        <dbReference type="ARBA" id="ARBA00022448"/>
    </source>
</evidence>
<keyword evidence="6 11" id="KW-0812">Transmembrane</keyword>
<evidence type="ECO:0000256" key="7">
    <source>
        <dbReference type="ARBA" id="ARBA00022927"/>
    </source>
</evidence>
<dbReference type="OrthoDB" id="9811406at2"/>
<evidence type="ECO:0000256" key="10">
    <source>
        <dbReference type="ARBA" id="ARBA00023136"/>
    </source>
</evidence>
<evidence type="ECO:0000313" key="13">
    <source>
        <dbReference type="Proteomes" id="UP000186469"/>
    </source>
</evidence>
<evidence type="ECO:0000256" key="11">
    <source>
        <dbReference type="SAM" id="Phobius"/>
    </source>
</evidence>
<dbReference type="PANTHER" id="PTHR33909:SF1">
    <property type="entry name" value="SEC TRANSLOCON ACCESSORY COMPLEX SUBUNIT YAJC"/>
    <property type="match status" value="1"/>
</dbReference>
<protein>
    <recommendedName>
        <fullName evidence="3">Sec translocon accessory complex subunit YajC</fullName>
    </recommendedName>
</protein>
<sequence length="118" mass="12430">MLFVEVASAMGGAGGDAAAQGGLGGFASFVPLILMFAIFYFLIIRPQQKKNKEYKEMQASLKVGDKVITAGGMYGEITEIKGDLAVVDLGNKVVVTVGRAYIAAAPTPKVSKESDKKK</sequence>
<keyword evidence="13" id="KW-1185">Reference proteome</keyword>
<dbReference type="PRINTS" id="PR01853">
    <property type="entry name" value="YAJCTRNLCASE"/>
</dbReference>
<keyword evidence="4" id="KW-0813">Transport</keyword>
<accession>A0A1M7SNC0</accession>
<organism evidence="12 13">
    <name type="scientific">Desulfovibrio litoralis DSM 11393</name>
    <dbReference type="NCBI Taxonomy" id="1121455"/>
    <lineage>
        <taxon>Bacteria</taxon>
        <taxon>Pseudomonadati</taxon>
        <taxon>Thermodesulfobacteriota</taxon>
        <taxon>Desulfovibrionia</taxon>
        <taxon>Desulfovibrionales</taxon>
        <taxon>Desulfovibrionaceae</taxon>
        <taxon>Desulfovibrio</taxon>
    </lineage>
</organism>
<gene>
    <name evidence="12" type="ORF">SAMN02745728_01074</name>
</gene>
<dbReference type="NCBIfam" id="TIGR00739">
    <property type="entry name" value="yajC"/>
    <property type="match status" value="1"/>
</dbReference>
<keyword evidence="10 11" id="KW-0472">Membrane</keyword>
<keyword evidence="9" id="KW-0811">Translocation</keyword>
<dbReference type="Pfam" id="PF02699">
    <property type="entry name" value="YajC"/>
    <property type="match status" value="1"/>
</dbReference>
<comment type="subcellular location">
    <subcellularLocation>
        <location evidence="1">Cell membrane</location>
        <topology evidence="1">Single-pass membrane protein</topology>
    </subcellularLocation>
</comment>
<dbReference type="STRING" id="1121455.SAMN02745728_01074"/>
<name>A0A1M7SNC0_9BACT</name>
<dbReference type="SMART" id="SM01323">
    <property type="entry name" value="YajC"/>
    <property type="match status" value="1"/>
</dbReference>
<feature type="transmembrane region" description="Helical" evidence="11">
    <location>
        <begin position="23"/>
        <end position="43"/>
    </location>
</feature>
<keyword evidence="8 11" id="KW-1133">Transmembrane helix</keyword>
<dbReference type="GO" id="GO:0015031">
    <property type="term" value="P:protein transport"/>
    <property type="evidence" value="ECO:0007669"/>
    <property type="project" value="UniProtKB-KW"/>
</dbReference>
<evidence type="ECO:0000256" key="5">
    <source>
        <dbReference type="ARBA" id="ARBA00022475"/>
    </source>
</evidence>
<evidence type="ECO:0000256" key="9">
    <source>
        <dbReference type="ARBA" id="ARBA00023010"/>
    </source>
</evidence>
<dbReference type="PANTHER" id="PTHR33909">
    <property type="entry name" value="SEC TRANSLOCON ACCESSORY COMPLEX SUBUNIT YAJC"/>
    <property type="match status" value="1"/>
</dbReference>
<evidence type="ECO:0000256" key="6">
    <source>
        <dbReference type="ARBA" id="ARBA00022692"/>
    </source>
</evidence>
<dbReference type="GO" id="GO:0005886">
    <property type="term" value="C:plasma membrane"/>
    <property type="evidence" value="ECO:0007669"/>
    <property type="project" value="UniProtKB-SubCell"/>
</dbReference>
<keyword evidence="5" id="KW-1003">Cell membrane</keyword>
<evidence type="ECO:0000256" key="3">
    <source>
        <dbReference type="ARBA" id="ARBA00014962"/>
    </source>
</evidence>